<dbReference type="Pfam" id="PF02365">
    <property type="entry name" value="NAM"/>
    <property type="match status" value="1"/>
</dbReference>
<comment type="similarity">
    <text evidence="1">Belongs to the eukaryotic ribosomal protein eL14 family.</text>
</comment>
<dbReference type="SUPFAM" id="SSF101941">
    <property type="entry name" value="NAC domain"/>
    <property type="match status" value="1"/>
</dbReference>
<dbReference type="GO" id="GO:0006355">
    <property type="term" value="P:regulation of DNA-templated transcription"/>
    <property type="evidence" value="ECO:0007669"/>
    <property type="project" value="InterPro"/>
</dbReference>
<reference evidence="8" key="1">
    <citation type="submission" date="2022-05" db="EMBL/GenBank/DDBJ databases">
        <title>The Musa troglodytarum L. genome provides insights into the mechanism of non-climacteric behaviour and enrichment of carotenoids.</title>
        <authorList>
            <person name="Wang J."/>
        </authorList>
    </citation>
    <scope>NUCLEOTIDE SEQUENCE</scope>
    <source>
        <tissue evidence="8">Leaf</tissue>
    </source>
</reference>
<evidence type="ECO:0000256" key="2">
    <source>
        <dbReference type="ARBA" id="ARBA00023015"/>
    </source>
</evidence>
<keyword evidence="2" id="KW-0805">Transcription regulation</keyword>
<evidence type="ECO:0000256" key="3">
    <source>
        <dbReference type="ARBA" id="ARBA00023125"/>
    </source>
</evidence>
<dbReference type="GO" id="GO:0003735">
    <property type="term" value="F:structural constituent of ribosome"/>
    <property type="evidence" value="ECO:0007669"/>
    <property type="project" value="UniProtKB-ARBA"/>
</dbReference>
<dbReference type="PANTHER" id="PTHR31744:SF4">
    <property type="entry name" value="NAC TRANSCRIPTION FACTOR"/>
    <property type="match status" value="1"/>
</dbReference>
<dbReference type="Gene3D" id="2.170.150.80">
    <property type="entry name" value="NAC domain"/>
    <property type="match status" value="1"/>
</dbReference>
<dbReference type="Proteomes" id="UP001055439">
    <property type="component" value="Chromosome 10"/>
</dbReference>
<evidence type="ECO:0000256" key="1">
    <source>
        <dbReference type="ARBA" id="ARBA00006592"/>
    </source>
</evidence>
<dbReference type="Gene3D" id="2.30.30.30">
    <property type="match status" value="1"/>
</dbReference>
<dbReference type="EMBL" id="CP097503">
    <property type="protein sequence ID" value="URD80880.1"/>
    <property type="molecule type" value="Genomic_DNA"/>
</dbReference>
<dbReference type="OrthoDB" id="730183at2759"/>
<dbReference type="SUPFAM" id="SSF50104">
    <property type="entry name" value="Translation proteins SH3-like domain"/>
    <property type="match status" value="1"/>
</dbReference>
<dbReference type="PROSITE" id="PS51005">
    <property type="entry name" value="NAC"/>
    <property type="match status" value="1"/>
</dbReference>
<protein>
    <submittedName>
        <fullName evidence="8">(No apical meristem) protein</fullName>
    </submittedName>
</protein>
<keyword evidence="6" id="KW-0687">Ribonucleoprotein</keyword>
<keyword evidence="3" id="KW-0238">DNA-binding</keyword>
<dbReference type="FunFam" id="2.30.30.30:FF:000026">
    <property type="entry name" value="60S ribosomal protein L14-1"/>
    <property type="match status" value="1"/>
</dbReference>
<dbReference type="InterPro" id="IPR014722">
    <property type="entry name" value="Rib_uL2_dom2"/>
</dbReference>
<keyword evidence="5" id="KW-0539">Nucleus</keyword>
<evidence type="ECO:0000256" key="6">
    <source>
        <dbReference type="ARBA" id="ARBA00023274"/>
    </source>
</evidence>
<sequence length="405" mass="45802">MGLRDIEFTLPPGFRFYPSDEELVCHYLYRKVINESTSEATMVEVDLHTREPWELPDVAKLGADEWYFFSFRDRKYATGSRTNRATRSGYWKATGKDRTIYEPRTHAMVGMRKTLVFYGGRAPNGTKTGWIMHEFRMEAPHSPPKEDWVLCRVFKKSKGEAEHENAGSSPTLRSSSSPLDLLMPDVVCHEQLASSFSTLPQQEDSSSHPFMSMAMLQRNLLDFPQEIMGSTAMSSSCEDEIGCLMELGFGHGFGEAGMARLDATAGFWPFKRYVEIGRVALVNYGKEYGRLVVVVDVIDQNRALVDAPDMVRGQMNLKRLSLTDIRIDIPRVPRKKTLIAAMEAAEQMGEQLMGLEANRAEEESFAKRLLQVQGHVGRFKVMLAKIKRGGAIRQELAKLRKETAV</sequence>
<dbReference type="InterPro" id="IPR036093">
    <property type="entry name" value="NAC_dom_sf"/>
</dbReference>
<feature type="domain" description="NAC" evidence="7">
    <location>
        <begin position="10"/>
        <end position="156"/>
    </location>
</feature>
<dbReference type="InterPro" id="IPR003441">
    <property type="entry name" value="NAC-dom"/>
</dbReference>
<dbReference type="GO" id="GO:0003677">
    <property type="term" value="F:DNA binding"/>
    <property type="evidence" value="ECO:0007669"/>
    <property type="project" value="UniProtKB-KW"/>
</dbReference>
<dbReference type="GO" id="GO:1990904">
    <property type="term" value="C:ribonucleoprotein complex"/>
    <property type="evidence" value="ECO:0007669"/>
    <property type="project" value="UniProtKB-KW"/>
</dbReference>
<evidence type="ECO:0000256" key="4">
    <source>
        <dbReference type="ARBA" id="ARBA00023163"/>
    </source>
</evidence>
<gene>
    <name evidence="8" type="ORF">MUK42_02784</name>
</gene>
<evidence type="ECO:0000256" key="5">
    <source>
        <dbReference type="ARBA" id="ARBA00023242"/>
    </source>
</evidence>
<evidence type="ECO:0000313" key="8">
    <source>
        <dbReference type="EMBL" id="URD80880.1"/>
    </source>
</evidence>
<evidence type="ECO:0000313" key="9">
    <source>
        <dbReference type="Proteomes" id="UP001055439"/>
    </source>
</evidence>
<dbReference type="AlphaFoldDB" id="A0A9E7JH25"/>
<dbReference type="CDD" id="cd23702">
    <property type="entry name" value="eL14"/>
    <property type="match status" value="1"/>
</dbReference>
<name>A0A9E7JH25_9LILI</name>
<proteinExistence type="inferred from homology"/>
<dbReference type="GO" id="GO:0003729">
    <property type="term" value="F:mRNA binding"/>
    <property type="evidence" value="ECO:0007669"/>
    <property type="project" value="UniProtKB-ARBA"/>
</dbReference>
<keyword evidence="4" id="KW-0804">Transcription</keyword>
<dbReference type="FunFam" id="2.170.150.80:FF:000006">
    <property type="entry name" value="NAC domain-containing protein 100-like"/>
    <property type="match status" value="1"/>
</dbReference>
<accession>A0A9E7JH25</accession>
<organism evidence="8 9">
    <name type="scientific">Musa troglodytarum</name>
    <name type="common">fe'i banana</name>
    <dbReference type="NCBI Taxonomy" id="320322"/>
    <lineage>
        <taxon>Eukaryota</taxon>
        <taxon>Viridiplantae</taxon>
        <taxon>Streptophyta</taxon>
        <taxon>Embryophyta</taxon>
        <taxon>Tracheophyta</taxon>
        <taxon>Spermatophyta</taxon>
        <taxon>Magnoliopsida</taxon>
        <taxon>Liliopsida</taxon>
        <taxon>Zingiberales</taxon>
        <taxon>Musaceae</taxon>
        <taxon>Musa</taxon>
    </lineage>
</organism>
<dbReference type="InterPro" id="IPR008991">
    <property type="entry name" value="Translation_prot_SH3-like_sf"/>
</dbReference>
<dbReference type="PANTHER" id="PTHR31744">
    <property type="entry name" value="PROTEIN CUP-SHAPED COTYLEDON 2-RELATED"/>
    <property type="match status" value="1"/>
</dbReference>
<evidence type="ECO:0000259" key="7">
    <source>
        <dbReference type="PROSITE" id="PS51005"/>
    </source>
</evidence>
<keyword evidence="9" id="KW-1185">Reference proteome</keyword>